<dbReference type="Gene3D" id="6.10.250.690">
    <property type="match status" value="1"/>
</dbReference>
<organism evidence="10 11">
    <name type="scientific">Siphonobacter curvatus</name>
    <dbReference type="NCBI Taxonomy" id="2094562"/>
    <lineage>
        <taxon>Bacteria</taxon>
        <taxon>Pseudomonadati</taxon>
        <taxon>Bacteroidota</taxon>
        <taxon>Cytophagia</taxon>
        <taxon>Cytophagales</taxon>
        <taxon>Cytophagaceae</taxon>
        <taxon>Siphonobacter</taxon>
    </lineage>
</organism>
<sequence length="229" mass="25764">MRILIVEDELKLATSLKRGLDEYGFQASVALDGASAKKALELGEINLVILDINLPDINGYDLCRYIHERNSHIPIIILTALGTIENKLTGFDAGADDYLVKPFEFSELLARIQVSRKRTQQSSTSAAHSQLSIADLVLDLREKTVSRAGRTVNVTPREIALLEYFLRNQGTVLTRNEIAENVWDIPFDTGTNLIDVYINTLRKKIDKDFTTKLIHTRKGIGYIMKEMAE</sequence>
<proteinExistence type="predicted"/>
<dbReference type="SUPFAM" id="SSF52172">
    <property type="entry name" value="CheY-like"/>
    <property type="match status" value="1"/>
</dbReference>
<evidence type="ECO:0000256" key="1">
    <source>
        <dbReference type="ARBA" id="ARBA00022553"/>
    </source>
</evidence>
<evidence type="ECO:0000259" key="9">
    <source>
        <dbReference type="PROSITE" id="PS51755"/>
    </source>
</evidence>
<dbReference type="PANTHER" id="PTHR48111:SF22">
    <property type="entry name" value="REGULATOR OF RPOS"/>
    <property type="match status" value="1"/>
</dbReference>
<dbReference type="SMART" id="SM00862">
    <property type="entry name" value="Trans_reg_C"/>
    <property type="match status" value="1"/>
</dbReference>
<dbReference type="PROSITE" id="PS50110">
    <property type="entry name" value="RESPONSE_REGULATORY"/>
    <property type="match status" value="1"/>
</dbReference>
<dbReference type="GO" id="GO:0000976">
    <property type="term" value="F:transcription cis-regulatory region binding"/>
    <property type="evidence" value="ECO:0007669"/>
    <property type="project" value="TreeGrafter"/>
</dbReference>
<keyword evidence="2" id="KW-0902">Two-component regulatory system</keyword>
<dbReference type="InterPro" id="IPR001789">
    <property type="entry name" value="Sig_transdc_resp-reg_receiver"/>
</dbReference>
<dbReference type="FunFam" id="1.10.10.10:FF:000005">
    <property type="entry name" value="Two-component system response regulator"/>
    <property type="match status" value="1"/>
</dbReference>
<dbReference type="EMBL" id="PTRA01000006">
    <property type="protein sequence ID" value="PQA54407.1"/>
    <property type="molecule type" value="Genomic_DNA"/>
</dbReference>
<evidence type="ECO:0000259" key="8">
    <source>
        <dbReference type="PROSITE" id="PS50110"/>
    </source>
</evidence>
<dbReference type="Gene3D" id="3.40.50.2300">
    <property type="match status" value="1"/>
</dbReference>
<evidence type="ECO:0000256" key="5">
    <source>
        <dbReference type="ARBA" id="ARBA00023163"/>
    </source>
</evidence>
<feature type="modified residue" description="4-aspartylphosphate" evidence="6">
    <location>
        <position position="51"/>
    </location>
</feature>
<dbReference type="InterPro" id="IPR011006">
    <property type="entry name" value="CheY-like_superfamily"/>
</dbReference>
<dbReference type="PANTHER" id="PTHR48111">
    <property type="entry name" value="REGULATOR OF RPOS"/>
    <property type="match status" value="1"/>
</dbReference>
<dbReference type="Pfam" id="PF00486">
    <property type="entry name" value="Trans_reg_C"/>
    <property type="match status" value="1"/>
</dbReference>
<keyword evidence="5" id="KW-0804">Transcription</keyword>
<dbReference type="GO" id="GO:0006355">
    <property type="term" value="P:regulation of DNA-templated transcription"/>
    <property type="evidence" value="ECO:0007669"/>
    <property type="project" value="InterPro"/>
</dbReference>
<keyword evidence="11" id="KW-1185">Reference proteome</keyword>
<dbReference type="AlphaFoldDB" id="A0A2S7IG56"/>
<dbReference type="GO" id="GO:0032993">
    <property type="term" value="C:protein-DNA complex"/>
    <property type="evidence" value="ECO:0007669"/>
    <property type="project" value="TreeGrafter"/>
</dbReference>
<gene>
    <name evidence="10" type="ORF">C5O19_21905</name>
</gene>
<dbReference type="InterPro" id="IPR001867">
    <property type="entry name" value="OmpR/PhoB-type_DNA-bd"/>
</dbReference>
<dbReference type="InterPro" id="IPR039420">
    <property type="entry name" value="WalR-like"/>
</dbReference>
<keyword evidence="4 7" id="KW-0238">DNA-binding</keyword>
<dbReference type="Proteomes" id="UP000239590">
    <property type="component" value="Unassembled WGS sequence"/>
</dbReference>
<evidence type="ECO:0000256" key="6">
    <source>
        <dbReference type="PROSITE-ProRule" id="PRU00169"/>
    </source>
</evidence>
<dbReference type="Pfam" id="PF00072">
    <property type="entry name" value="Response_reg"/>
    <property type="match status" value="1"/>
</dbReference>
<evidence type="ECO:0000256" key="2">
    <source>
        <dbReference type="ARBA" id="ARBA00023012"/>
    </source>
</evidence>
<reference evidence="11" key="1">
    <citation type="submission" date="2018-02" db="EMBL/GenBank/DDBJ databases">
        <title>Genome sequencing of Solimonas sp. HR-BB.</title>
        <authorList>
            <person name="Lee Y."/>
            <person name="Jeon C.O."/>
        </authorList>
    </citation>
    <scope>NUCLEOTIDE SEQUENCE [LARGE SCALE GENOMIC DNA]</scope>
    <source>
        <strain evidence="11">HR-U</strain>
    </source>
</reference>
<dbReference type="InterPro" id="IPR036388">
    <property type="entry name" value="WH-like_DNA-bd_sf"/>
</dbReference>
<comment type="caution">
    <text evidence="10">The sequence shown here is derived from an EMBL/GenBank/DDBJ whole genome shotgun (WGS) entry which is preliminary data.</text>
</comment>
<dbReference type="GO" id="GO:0000156">
    <property type="term" value="F:phosphorelay response regulator activity"/>
    <property type="evidence" value="ECO:0007669"/>
    <property type="project" value="TreeGrafter"/>
</dbReference>
<dbReference type="RefSeq" id="WP_104715531.1">
    <property type="nucleotide sequence ID" value="NZ_PTRA01000006.1"/>
</dbReference>
<dbReference type="SMART" id="SM00448">
    <property type="entry name" value="REC"/>
    <property type="match status" value="1"/>
</dbReference>
<evidence type="ECO:0000256" key="3">
    <source>
        <dbReference type="ARBA" id="ARBA00023015"/>
    </source>
</evidence>
<feature type="domain" description="OmpR/PhoB-type" evidence="9">
    <location>
        <begin position="128"/>
        <end position="226"/>
    </location>
</feature>
<dbReference type="GO" id="GO:0005829">
    <property type="term" value="C:cytosol"/>
    <property type="evidence" value="ECO:0007669"/>
    <property type="project" value="TreeGrafter"/>
</dbReference>
<feature type="DNA-binding region" description="OmpR/PhoB-type" evidence="7">
    <location>
        <begin position="128"/>
        <end position="226"/>
    </location>
</feature>
<keyword evidence="3" id="KW-0805">Transcription regulation</keyword>
<dbReference type="CDD" id="cd00383">
    <property type="entry name" value="trans_reg_C"/>
    <property type="match status" value="1"/>
</dbReference>
<evidence type="ECO:0000313" key="11">
    <source>
        <dbReference type="Proteomes" id="UP000239590"/>
    </source>
</evidence>
<dbReference type="PROSITE" id="PS51755">
    <property type="entry name" value="OMPR_PHOB"/>
    <property type="match status" value="1"/>
</dbReference>
<name>A0A2S7IG56_9BACT</name>
<dbReference type="OrthoDB" id="9790442at2"/>
<accession>A0A2S7IG56</accession>
<feature type="domain" description="Response regulatory" evidence="8">
    <location>
        <begin position="2"/>
        <end position="116"/>
    </location>
</feature>
<protein>
    <submittedName>
        <fullName evidence="10">DNA-binding response regulator</fullName>
    </submittedName>
</protein>
<dbReference type="Gene3D" id="1.10.10.10">
    <property type="entry name" value="Winged helix-like DNA-binding domain superfamily/Winged helix DNA-binding domain"/>
    <property type="match status" value="1"/>
</dbReference>
<evidence type="ECO:0000256" key="4">
    <source>
        <dbReference type="ARBA" id="ARBA00023125"/>
    </source>
</evidence>
<evidence type="ECO:0000313" key="10">
    <source>
        <dbReference type="EMBL" id="PQA54407.1"/>
    </source>
</evidence>
<evidence type="ECO:0000256" key="7">
    <source>
        <dbReference type="PROSITE-ProRule" id="PRU01091"/>
    </source>
</evidence>
<keyword evidence="1 6" id="KW-0597">Phosphoprotein</keyword>